<proteinExistence type="predicted"/>
<comment type="caution">
    <text evidence="4">The sequence shown here is derived from an EMBL/GenBank/DDBJ whole genome shotgun (WGS) entry which is preliminary data.</text>
</comment>
<evidence type="ECO:0000313" key="4">
    <source>
        <dbReference type="EMBL" id="MBW9108899.1"/>
    </source>
</evidence>
<reference evidence="4 5" key="1">
    <citation type="journal article" date="2021" name="MBio">
        <title>Poor Competitiveness of Bradyrhizobium in Pigeon Pea Root Colonization in Indian Soils.</title>
        <authorList>
            <person name="Chalasani D."/>
            <person name="Basu A."/>
            <person name="Pullabhotla S.V.S.R.N."/>
            <person name="Jorrin B."/>
            <person name="Neal A.L."/>
            <person name="Poole P.S."/>
            <person name="Podile A.R."/>
            <person name="Tkacz A."/>
        </authorList>
    </citation>
    <scope>NUCLEOTIDE SEQUENCE [LARGE SCALE GENOMIC DNA]</scope>
    <source>
        <strain evidence="4 5">HU12</strain>
    </source>
</reference>
<evidence type="ECO:0000256" key="1">
    <source>
        <dbReference type="SAM" id="MobiDB-lite"/>
    </source>
</evidence>
<gene>
    <name evidence="4" type="ORF">JNB61_03865</name>
</gene>
<feature type="compositionally biased region" description="Low complexity" evidence="1">
    <location>
        <begin position="179"/>
        <end position="188"/>
    </location>
</feature>
<feature type="transmembrane region" description="Helical" evidence="2">
    <location>
        <begin position="292"/>
        <end position="310"/>
    </location>
</feature>
<feature type="region of interest" description="Disordered" evidence="1">
    <location>
        <begin position="160"/>
        <end position="259"/>
    </location>
</feature>
<feature type="transmembrane region" description="Helical" evidence="2">
    <location>
        <begin position="354"/>
        <end position="378"/>
    </location>
</feature>
<keyword evidence="2" id="KW-0472">Membrane</keyword>
<accession>A0ABS7HWZ5</accession>
<name>A0ABS7HWZ5_9MICO</name>
<keyword evidence="2" id="KW-0812">Transmembrane</keyword>
<feature type="compositionally biased region" description="Low complexity" evidence="1">
    <location>
        <begin position="199"/>
        <end position="210"/>
    </location>
</feature>
<protein>
    <submittedName>
        <fullName evidence="4">DUF2510 domain-containing protein</fullName>
    </submittedName>
</protein>
<feature type="compositionally biased region" description="Low complexity" evidence="1">
    <location>
        <begin position="87"/>
        <end position="98"/>
    </location>
</feature>
<feature type="transmembrane region" description="Helical" evidence="2">
    <location>
        <begin position="316"/>
        <end position="342"/>
    </location>
</feature>
<sequence length="379" mass="37830">MTDGSQGGPPPGWYEDASSADRLRWWNGAAWTEDYRPVTTDAAATDATDLAGGSGATPGGPVSRAQLRARRAAESDAAGAGAGAGAAPGDPSAVPGAGRATPAHSLGEEPHAPAVWPAPSSLGEESLEPPQVDTVGEAPAAVAGAAVDAHAAAVWPAPSSLAEPAAKRDEASADQSSTAPGPELAAPAAERDEASADQPSTAPEPETSAPAPTPPIASVPRASALGEVATNGSRDAKGESFPDQITPRRPAPGDDRLPTPIVYQPVSSSYVGEMRPPLPEASPANIPARASIALIVVAALGGLAVVFWLGGWNETFAGMVCLASVAFAAGAFFLAIGGLIVATQRRTSKLLSGIAVAVSIVLVAWLVIVATQQALAILS</sequence>
<evidence type="ECO:0000313" key="5">
    <source>
        <dbReference type="Proteomes" id="UP000777440"/>
    </source>
</evidence>
<organism evidence="4 5">
    <name type="scientific">Microbacterium ureisolvens</name>
    <dbReference type="NCBI Taxonomy" id="2781186"/>
    <lineage>
        <taxon>Bacteria</taxon>
        <taxon>Bacillati</taxon>
        <taxon>Actinomycetota</taxon>
        <taxon>Actinomycetes</taxon>
        <taxon>Micrococcales</taxon>
        <taxon>Microbacteriaceae</taxon>
        <taxon>Microbacterium</taxon>
    </lineage>
</organism>
<dbReference type="InterPro" id="IPR018929">
    <property type="entry name" value="DUF2510"/>
</dbReference>
<keyword evidence="5" id="KW-1185">Reference proteome</keyword>
<evidence type="ECO:0000259" key="3">
    <source>
        <dbReference type="Pfam" id="PF10708"/>
    </source>
</evidence>
<dbReference type="Pfam" id="PF10708">
    <property type="entry name" value="DUF2510"/>
    <property type="match status" value="1"/>
</dbReference>
<keyword evidence="2" id="KW-1133">Transmembrane helix</keyword>
<dbReference type="EMBL" id="JAEUAX010000001">
    <property type="protein sequence ID" value="MBW9108899.1"/>
    <property type="molecule type" value="Genomic_DNA"/>
</dbReference>
<evidence type="ECO:0000256" key="2">
    <source>
        <dbReference type="SAM" id="Phobius"/>
    </source>
</evidence>
<feature type="region of interest" description="Disordered" evidence="1">
    <location>
        <begin position="46"/>
        <end position="139"/>
    </location>
</feature>
<feature type="domain" description="DUF2510" evidence="3">
    <location>
        <begin position="11"/>
        <end position="43"/>
    </location>
</feature>
<dbReference type="Proteomes" id="UP000777440">
    <property type="component" value="Unassembled WGS sequence"/>
</dbReference>